<protein>
    <submittedName>
        <fullName evidence="2">Uncharacterized protein</fullName>
    </submittedName>
</protein>
<reference evidence="2 3" key="1">
    <citation type="submission" date="2017-11" db="EMBL/GenBank/DDBJ databases">
        <title>De novo assembly and phasing of dikaryotic genomes from two isolates of Puccinia coronata f. sp. avenae, the causal agent of oat crown rust.</title>
        <authorList>
            <person name="Miller M.E."/>
            <person name="Zhang Y."/>
            <person name="Omidvar V."/>
            <person name="Sperschneider J."/>
            <person name="Schwessinger B."/>
            <person name="Raley C."/>
            <person name="Palmer J.M."/>
            <person name="Garnica D."/>
            <person name="Upadhyaya N."/>
            <person name="Rathjen J."/>
            <person name="Taylor J.M."/>
            <person name="Park R.F."/>
            <person name="Dodds P.N."/>
            <person name="Hirsch C.D."/>
            <person name="Kianian S.F."/>
            <person name="Figueroa M."/>
        </authorList>
    </citation>
    <scope>NUCLEOTIDE SEQUENCE [LARGE SCALE GENOMIC DNA]</scope>
    <source>
        <strain evidence="2">12SD80</strain>
    </source>
</reference>
<accession>A0A2N5TIQ4</accession>
<feature type="region of interest" description="Disordered" evidence="1">
    <location>
        <begin position="1"/>
        <end position="68"/>
    </location>
</feature>
<sequence length="138" mass="15395">NSKPSSSKAEDSKPDISSTSSSSLPLSSSSHDTNSTIWINHHLNPNSNNPERNMADNQPSGEASQLLSSLQTITESSTALTLLCGARLKLPMPANNHTFQAEVLELAVWVHQLRCQWQILFPDIERTCHISRYYNSWF</sequence>
<evidence type="ECO:0000313" key="3">
    <source>
        <dbReference type="Proteomes" id="UP000235392"/>
    </source>
</evidence>
<dbReference type="AlphaFoldDB" id="A0A2N5TIQ4"/>
<comment type="caution">
    <text evidence="2">The sequence shown here is derived from an EMBL/GenBank/DDBJ whole genome shotgun (WGS) entry which is preliminary data.</text>
</comment>
<feature type="non-terminal residue" evidence="2">
    <location>
        <position position="1"/>
    </location>
</feature>
<gene>
    <name evidence="2" type="ORF">PCASD_24186</name>
</gene>
<feature type="compositionally biased region" description="Polar residues" evidence="1">
    <location>
        <begin position="31"/>
        <end position="68"/>
    </location>
</feature>
<evidence type="ECO:0000256" key="1">
    <source>
        <dbReference type="SAM" id="MobiDB-lite"/>
    </source>
</evidence>
<feature type="compositionally biased region" description="Low complexity" evidence="1">
    <location>
        <begin position="17"/>
        <end position="30"/>
    </location>
</feature>
<evidence type="ECO:0000313" key="2">
    <source>
        <dbReference type="EMBL" id="PLW25383.1"/>
    </source>
</evidence>
<dbReference type="Proteomes" id="UP000235392">
    <property type="component" value="Unassembled WGS sequence"/>
</dbReference>
<name>A0A2N5TIQ4_9BASI</name>
<dbReference type="EMBL" id="PGCI01000542">
    <property type="protein sequence ID" value="PLW25383.1"/>
    <property type="molecule type" value="Genomic_DNA"/>
</dbReference>
<organism evidence="2 3">
    <name type="scientific">Puccinia coronata f. sp. avenae</name>
    <dbReference type="NCBI Taxonomy" id="200324"/>
    <lineage>
        <taxon>Eukaryota</taxon>
        <taxon>Fungi</taxon>
        <taxon>Dikarya</taxon>
        <taxon>Basidiomycota</taxon>
        <taxon>Pucciniomycotina</taxon>
        <taxon>Pucciniomycetes</taxon>
        <taxon>Pucciniales</taxon>
        <taxon>Pucciniaceae</taxon>
        <taxon>Puccinia</taxon>
    </lineage>
</organism>
<proteinExistence type="predicted"/>